<dbReference type="PIRSF" id="PIRSF004555">
    <property type="entry name" value="UCP004555"/>
    <property type="match status" value="1"/>
</dbReference>
<dbReference type="EMBL" id="JAJEPX010000045">
    <property type="protein sequence ID" value="MCC2177667.1"/>
    <property type="molecule type" value="Genomic_DNA"/>
</dbReference>
<dbReference type="GeneID" id="98659509"/>
<dbReference type="AlphaFoldDB" id="A0AAW4W1Q6"/>
<evidence type="ECO:0000256" key="3">
    <source>
        <dbReference type="SAM" id="Coils"/>
    </source>
</evidence>
<dbReference type="Pfam" id="PF02575">
    <property type="entry name" value="YbaB_DNA_bd"/>
    <property type="match status" value="1"/>
</dbReference>
<comment type="subunit">
    <text evidence="2">Homodimer.</text>
</comment>
<proteinExistence type="inferred from homology"/>
<accession>A0AAW4W1Q6</accession>
<keyword evidence="1 2" id="KW-0238">DNA-binding</keyword>
<protein>
    <recommendedName>
        <fullName evidence="2">Nucleoid-associated protein LKD22_11115</fullName>
    </recommendedName>
</protein>
<keyword evidence="3" id="KW-0175">Coiled coil</keyword>
<dbReference type="Proteomes" id="UP001298753">
    <property type="component" value="Unassembled WGS sequence"/>
</dbReference>
<comment type="function">
    <text evidence="2">Binds to DNA and alters its conformation. May be involved in regulation of gene expression, nucleoid organization and DNA protection.</text>
</comment>
<keyword evidence="5" id="KW-1185">Reference proteome</keyword>
<dbReference type="InterPro" id="IPR004401">
    <property type="entry name" value="YbaB/EbfC"/>
</dbReference>
<dbReference type="SUPFAM" id="SSF82607">
    <property type="entry name" value="YbaB-like"/>
    <property type="match status" value="1"/>
</dbReference>
<dbReference type="InterPro" id="IPR036894">
    <property type="entry name" value="YbaB-like_sf"/>
</dbReference>
<keyword evidence="2" id="KW-0963">Cytoplasm</keyword>
<evidence type="ECO:0000256" key="1">
    <source>
        <dbReference type="ARBA" id="ARBA00023125"/>
    </source>
</evidence>
<dbReference type="Gene3D" id="3.30.1310.10">
    <property type="entry name" value="Nucleoid-associated protein YbaB-like domain"/>
    <property type="match status" value="1"/>
</dbReference>
<dbReference type="GO" id="GO:0005829">
    <property type="term" value="C:cytosol"/>
    <property type="evidence" value="ECO:0007669"/>
    <property type="project" value="TreeGrafter"/>
</dbReference>
<dbReference type="HAMAP" id="MF_00274">
    <property type="entry name" value="DNA_YbaB_EbfC"/>
    <property type="match status" value="1"/>
</dbReference>
<dbReference type="GO" id="GO:0043590">
    <property type="term" value="C:bacterial nucleoid"/>
    <property type="evidence" value="ECO:0007669"/>
    <property type="project" value="UniProtKB-UniRule"/>
</dbReference>
<comment type="similarity">
    <text evidence="2">Belongs to the YbaB/EbfC family.</text>
</comment>
<evidence type="ECO:0000313" key="5">
    <source>
        <dbReference type="Proteomes" id="UP001298753"/>
    </source>
</evidence>
<dbReference type="PANTHER" id="PTHR33449">
    <property type="entry name" value="NUCLEOID-ASSOCIATED PROTEIN YBAB"/>
    <property type="match status" value="1"/>
</dbReference>
<comment type="caution">
    <text evidence="4">The sequence shown here is derived from an EMBL/GenBank/DDBJ whole genome shotgun (WGS) entry which is preliminary data.</text>
</comment>
<dbReference type="GO" id="GO:0003677">
    <property type="term" value="F:DNA binding"/>
    <property type="evidence" value="ECO:0007669"/>
    <property type="project" value="UniProtKB-UniRule"/>
</dbReference>
<reference evidence="4 5" key="1">
    <citation type="submission" date="2021-10" db="EMBL/GenBank/DDBJ databases">
        <title>Anaerobic single-cell dispensing facilitates the cultivation of human gut bacteria.</title>
        <authorList>
            <person name="Afrizal A."/>
        </authorList>
    </citation>
    <scope>NUCLEOTIDE SEQUENCE [LARGE SCALE GENOMIC DNA]</scope>
    <source>
        <strain evidence="4 5">CLA-AA-H270</strain>
    </source>
</reference>
<evidence type="ECO:0000313" key="4">
    <source>
        <dbReference type="EMBL" id="MCC2177667.1"/>
    </source>
</evidence>
<sequence>MAKGKGFGGFGGGMNMQAMMKQAQKMQESMLKAQEEIAQMESTGTAGGGMVTATVTGTSTLKSIAIKPDVVDPDDIDMLQDLVVAAVNEALKAASDKSQSQMSAITGGIGGGLGGLL</sequence>
<evidence type="ECO:0000256" key="2">
    <source>
        <dbReference type="HAMAP-Rule" id="MF_00274"/>
    </source>
</evidence>
<dbReference type="NCBIfam" id="TIGR00103">
    <property type="entry name" value="DNA_YbaB_EbfC"/>
    <property type="match status" value="1"/>
</dbReference>
<organism evidence="4 5">
    <name type="scientific">Agathobaculum butyriciproducens</name>
    <dbReference type="NCBI Taxonomy" id="1628085"/>
    <lineage>
        <taxon>Bacteria</taxon>
        <taxon>Bacillati</taxon>
        <taxon>Bacillota</taxon>
        <taxon>Clostridia</taxon>
        <taxon>Eubacteriales</taxon>
        <taxon>Butyricicoccaceae</taxon>
        <taxon>Agathobaculum</taxon>
    </lineage>
</organism>
<comment type="subcellular location">
    <subcellularLocation>
        <location evidence="2">Cytoplasm</location>
        <location evidence="2">Nucleoid</location>
    </subcellularLocation>
</comment>
<dbReference type="PANTHER" id="PTHR33449:SF1">
    <property type="entry name" value="NUCLEOID-ASSOCIATED PROTEIN YBAB"/>
    <property type="match status" value="1"/>
</dbReference>
<feature type="coiled-coil region" evidence="3">
    <location>
        <begin position="16"/>
        <end position="43"/>
    </location>
</feature>
<gene>
    <name evidence="4" type="ORF">LKD22_11115</name>
</gene>
<dbReference type="RefSeq" id="WP_118728905.1">
    <property type="nucleotide sequence ID" value="NZ_DBFEHX010000136.1"/>
</dbReference>
<name>A0AAW4W1Q6_9FIRM</name>